<dbReference type="EMBL" id="CP071872">
    <property type="protein sequence ID" value="UNM12791.1"/>
    <property type="molecule type" value="Genomic_DNA"/>
</dbReference>
<gene>
    <name evidence="1" type="ORF">J4032_15810</name>
</gene>
<dbReference type="InterPro" id="IPR006311">
    <property type="entry name" value="TAT_signal"/>
</dbReference>
<dbReference type="InterPro" id="IPR017853">
    <property type="entry name" value="GH"/>
</dbReference>
<evidence type="ECO:0000313" key="2">
    <source>
        <dbReference type="Proteomes" id="UP000828924"/>
    </source>
</evidence>
<dbReference type="PROSITE" id="PS51318">
    <property type="entry name" value="TAT"/>
    <property type="match status" value="1"/>
</dbReference>
<dbReference type="Gene3D" id="2.60.120.260">
    <property type="entry name" value="Galactose-binding domain-like"/>
    <property type="match status" value="3"/>
</dbReference>
<evidence type="ECO:0008006" key="3">
    <source>
        <dbReference type="Google" id="ProtNLM"/>
    </source>
</evidence>
<accession>A0ABY3WMI7</accession>
<dbReference type="Proteomes" id="UP000828924">
    <property type="component" value="Chromosome"/>
</dbReference>
<reference evidence="1 2" key="1">
    <citation type="submission" date="2021-03" db="EMBL/GenBank/DDBJ databases">
        <title>Complete genome of Streptomyces formicae strain 1H-GS9 (DSM 100524).</title>
        <authorList>
            <person name="Atanasov K.E."/>
            <person name="Altabella T."/>
            <person name="Ferrer A."/>
        </authorList>
    </citation>
    <scope>NUCLEOTIDE SEQUENCE [LARGE SCALE GENOMIC DNA]</scope>
    <source>
        <strain evidence="1 2">1H-GS9</strain>
    </source>
</reference>
<evidence type="ECO:0000313" key="1">
    <source>
        <dbReference type="EMBL" id="UNM12791.1"/>
    </source>
</evidence>
<keyword evidence="2" id="KW-1185">Reference proteome</keyword>
<dbReference type="RefSeq" id="WP_242331417.1">
    <property type="nucleotide sequence ID" value="NZ_CP071872.1"/>
</dbReference>
<sequence>MPRSQTPPPATPAAEGPSRRSALRMLGGATGAVLLTGGAAATAPGTAHAATFVPQAGPVPLPIDQSATTDNLTVLLGTSAAHSSDMTVYGATEGRKNFWIQNFVSGAGSLSWQVSVQAGDAYRVYALVNAQPGQQLTVAVSGTSSSRTFTTANASTWQRIDAGTLTLPSGTSTITLTRNTFTNDLYVKSLELVRESAVAARQQRIAAARADTTWFSQGGYGLMFQYGSWGFPDNVGTAKPLHQQAADFHVPTFVKLVQETGAAYVIWSFSWWGYHPDMPVSAIESITGDPSFTADRDLIGEIAAALKAVGIRFLLYYHTGSEESAWWTKQNFPTSFSADGSGDRSTFLAHWKSVVTEIGTALGRDLDGFFFDDGIIYYPAPFESLQQAARAGNPDRLVSWNSWALPRLTDFQDVYFGEASQGQSQTGSAGAGGNGVFTSGPYQGLLQHGMFTMDGDWGVHTQGGDKITTLSSVTSSAAIGWATSAASRNVPISFDLMMYEDGAVADSDLRILNDVRQAVHGSPAAVPTGTTVVNDTDPAIGYSGAWTHAAGRGSGDHGDDVHWTTANGASFTYTFTGTGIDVIGPRSSSSRNFTVTVDGTLIGTFSQYAASGYQAQAVLYSARHLAPGTHTIKVTKVDGTYLQLDALRVVPTPRTLNDTDPAIGYGGAWTHAAGRGVGDHGDDVHWTTANGATATVTFTGTGIDVLGPMEPSDGTATVRLDGTQVATIKATHNGAYSPQQHYWGIRNLTPGTHTVQLTKTGGTYFQLDAVKIWP</sequence>
<organism evidence="1 2">
    <name type="scientific">Streptomyces formicae</name>
    <dbReference type="NCBI Taxonomy" id="1616117"/>
    <lineage>
        <taxon>Bacteria</taxon>
        <taxon>Bacillati</taxon>
        <taxon>Actinomycetota</taxon>
        <taxon>Actinomycetes</taxon>
        <taxon>Kitasatosporales</taxon>
        <taxon>Streptomycetaceae</taxon>
        <taxon>Streptomyces</taxon>
    </lineage>
</organism>
<protein>
    <recommendedName>
        <fullName evidence="3">Alpha-L-fucosidase</fullName>
    </recommendedName>
</protein>
<proteinExistence type="predicted"/>
<dbReference type="SUPFAM" id="SSF51445">
    <property type="entry name" value="(Trans)glycosidases"/>
    <property type="match status" value="1"/>
</dbReference>
<dbReference type="Gene3D" id="3.20.20.80">
    <property type="entry name" value="Glycosidases"/>
    <property type="match status" value="1"/>
</dbReference>
<name>A0ABY3WMI7_9ACTN</name>